<dbReference type="EMBL" id="JASPKY010000019">
    <property type="protein sequence ID" value="KAK9752562.1"/>
    <property type="molecule type" value="Genomic_DNA"/>
</dbReference>
<reference evidence="1 2" key="1">
    <citation type="journal article" date="2024" name="BMC Genomics">
        <title>De novo assembly and annotation of Popillia japonica's genome with initial clues to its potential as an invasive pest.</title>
        <authorList>
            <person name="Cucini C."/>
            <person name="Boschi S."/>
            <person name="Funari R."/>
            <person name="Cardaioli E."/>
            <person name="Iannotti N."/>
            <person name="Marturano G."/>
            <person name="Paoli F."/>
            <person name="Bruttini M."/>
            <person name="Carapelli A."/>
            <person name="Frati F."/>
            <person name="Nardi F."/>
        </authorList>
    </citation>
    <scope>NUCLEOTIDE SEQUENCE [LARGE SCALE GENOMIC DNA]</scope>
    <source>
        <strain evidence="1">DMR45628</strain>
    </source>
</reference>
<proteinExistence type="predicted"/>
<comment type="caution">
    <text evidence="1">The sequence shown here is derived from an EMBL/GenBank/DDBJ whole genome shotgun (WGS) entry which is preliminary data.</text>
</comment>
<gene>
    <name evidence="1" type="ORF">QE152_g4126</name>
</gene>
<evidence type="ECO:0000313" key="2">
    <source>
        <dbReference type="Proteomes" id="UP001458880"/>
    </source>
</evidence>
<keyword evidence="2" id="KW-1185">Reference proteome</keyword>
<dbReference type="AlphaFoldDB" id="A0AAW1N3L5"/>
<accession>A0AAW1N3L5</accession>
<evidence type="ECO:0000313" key="1">
    <source>
        <dbReference type="EMBL" id="KAK9752562.1"/>
    </source>
</evidence>
<organism evidence="1 2">
    <name type="scientific">Popillia japonica</name>
    <name type="common">Japanese beetle</name>
    <dbReference type="NCBI Taxonomy" id="7064"/>
    <lineage>
        <taxon>Eukaryota</taxon>
        <taxon>Metazoa</taxon>
        <taxon>Ecdysozoa</taxon>
        <taxon>Arthropoda</taxon>
        <taxon>Hexapoda</taxon>
        <taxon>Insecta</taxon>
        <taxon>Pterygota</taxon>
        <taxon>Neoptera</taxon>
        <taxon>Endopterygota</taxon>
        <taxon>Coleoptera</taxon>
        <taxon>Polyphaga</taxon>
        <taxon>Scarabaeiformia</taxon>
        <taxon>Scarabaeidae</taxon>
        <taxon>Rutelinae</taxon>
        <taxon>Popillia</taxon>
    </lineage>
</organism>
<sequence length="112" mass="13008">MQHYALFLQSFNYNIKYKNTKLHANADALSRLPISSTRIHDYGVCDCFEISEIEKLSITVKELEAETVKDEKLKQILTALRLGKLSMQNIDSAYYKMNPVYRIIAFLGSKWQ</sequence>
<dbReference type="Proteomes" id="UP001458880">
    <property type="component" value="Unassembled WGS sequence"/>
</dbReference>
<protein>
    <submittedName>
        <fullName evidence="1">Uncharacterized protein</fullName>
    </submittedName>
</protein>
<name>A0AAW1N3L5_POPJA</name>